<sequence>MMRYVFFLFVFLVGTIYWVSTKHNRFEERKPINSGNEVKNHVRLIREKETRVIDESFIEYKKADDNYNESILRIHSLSDELRILKGKELFNKLEGFWLSCKVNHTCDYQLDELKEQLPDSLFNLLSSFEVLRDEWLISSQGISKDIHFLEKIEQVRQQYENVWGEYTELLFEDEFQYYNFRAESISLQQVTPSEYIEQIDILFNQFEEKKLDSYVKSNSAKFDYAIDNMPDSFSNEERESLVKDLSLIYLTEQERADFNKREMQIKTQNHEVETYQHQLSELKARLDSLRITEYSELSDKAWQDEYQRRIEEFRIEFFDYQ</sequence>
<keyword evidence="1" id="KW-0175">Coiled coil</keyword>
<dbReference type="HOGENOM" id="CLU_074826_0_0_6"/>
<dbReference type="Proteomes" id="UP000030675">
    <property type="component" value="Unassembled WGS sequence"/>
</dbReference>
<evidence type="ECO:0000313" key="3">
    <source>
        <dbReference type="Proteomes" id="UP000030675"/>
    </source>
</evidence>
<dbReference type="AlphaFoldDB" id="A0A0U1P6T5"/>
<gene>
    <name evidence="2" type="ORF">PLEI_2043</name>
</gene>
<evidence type="ECO:0008006" key="4">
    <source>
        <dbReference type="Google" id="ProtNLM"/>
    </source>
</evidence>
<name>A0A0U1P6T5_PHOLE</name>
<evidence type="ECO:0000313" key="2">
    <source>
        <dbReference type="EMBL" id="GAD30387.1"/>
    </source>
</evidence>
<dbReference type="EMBL" id="DF196819">
    <property type="protein sequence ID" value="GAD30387.1"/>
    <property type="molecule type" value="Genomic_DNA"/>
</dbReference>
<feature type="coiled-coil region" evidence="1">
    <location>
        <begin position="265"/>
        <end position="292"/>
    </location>
</feature>
<protein>
    <recommendedName>
        <fullName evidence="4">Chromosome segregation ATPase</fullName>
    </recommendedName>
</protein>
<accession>A0A0U1P6T5</accession>
<evidence type="ECO:0000256" key="1">
    <source>
        <dbReference type="SAM" id="Coils"/>
    </source>
</evidence>
<organism evidence="2 3">
    <name type="scientific">Photobacterium leiognathi lrivu.4.1</name>
    <dbReference type="NCBI Taxonomy" id="1248232"/>
    <lineage>
        <taxon>Bacteria</taxon>
        <taxon>Pseudomonadati</taxon>
        <taxon>Pseudomonadota</taxon>
        <taxon>Gammaproteobacteria</taxon>
        <taxon>Vibrionales</taxon>
        <taxon>Vibrionaceae</taxon>
        <taxon>Photobacterium</taxon>
    </lineage>
</organism>
<reference evidence="3" key="1">
    <citation type="submission" date="2012-12" db="EMBL/GenBank/DDBJ databases">
        <title>Genome Sequence of Photobacterium leiognathi lrivu.4.1.</title>
        <authorList>
            <person name="Urbanczyk H."/>
            <person name="Ogura Y."/>
            <person name="Hayashi T."/>
            <person name="Dunlap P.V."/>
        </authorList>
    </citation>
    <scope>NUCLEOTIDE SEQUENCE [LARGE SCALE GENOMIC DNA]</scope>
    <source>
        <strain evidence="3">lrivu.4.1</strain>
    </source>
</reference>
<proteinExistence type="predicted"/>